<keyword evidence="3" id="KW-1185">Reference proteome</keyword>
<comment type="caution">
    <text evidence="2">The sequence shown here is derived from an EMBL/GenBank/DDBJ whole genome shotgun (WGS) entry which is preliminary data.</text>
</comment>
<gene>
    <name evidence="2" type="ORF">PAPYR_2586</name>
</gene>
<reference evidence="2" key="1">
    <citation type="journal article" date="2022" name="bioRxiv">
        <title>Genomics of Preaxostyla Flagellates Illuminates Evolutionary Transitions and the Path Towards Mitochondrial Loss.</title>
        <authorList>
            <person name="Novak L.V.F."/>
            <person name="Treitli S.C."/>
            <person name="Pyrih J."/>
            <person name="Halakuc P."/>
            <person name="Pipaliya S.V."/>
            <person name="Vacek V."/>
            <person name="Brzon O."/>
            <person name="Soukal P."/>
            <person name="Eme L."/>
            <person name="Dacks J.B."/>
            <person name="Karnkowska A."/>
            <person name="Elias M."/>
            <person name="Hampl V."/>
        </authorList>
    </citation>
    <scope>NUCLEOTIDE SEQUENCE</scope>
    <source>
        <strain evidence="2">RCP-MX</strain>
    </source>
</reference>
<proteinExistence type="predicted"/>
<dbReference type="Proteomes" id="UP001141327">
    <property type="component" value="Unassembled WGS sequence"/>
</dbReference>
<accession>A0ABQ8UWI9</accession>
<protein>
    <submittedName>
        <fullName evidence="2">Uncharacterized protein</fullName>
    </submittedName>
</protein>
<organism evidence="2 3">
    <name type="scientific">Paratrimastix pyriformis</name>
    <dbReference type="NCBI Taxonomy" id="342808"/>
    <lineage>
        <taxon>Eukaryota</taxon>
        <taxon>Metamonada</taxon>
        <taxon>Preaxostyla</taxon>
        <taxon>Paratrimastigidae</taxon>
        <taxon>Paratrimastix</taxon>
    </lineage>
</organism>
<dbReference type="EMBL" id="JAPMOS010000009">
    <property type="protein sequence ID" value="KAJ4461130.1"/>
    <property type="molecule type" value="Genomic_DNA"/>
</dbReference>
<evidence type="ECO:0000256" key="1">
    <source>
        <dbReference type="SAM" id="MobiDB-lite"/>
    </source>
</evidence>
<name>A0ABQ8UWI9_9EUKA</name>
<feature type="region of interest" description="Disordered" evidence="1">
    <location>
        <begin position="100"/>
        <end position="143"/>
    </location>
</feature>
<evidence type="ECO:0000313" key="2">
    <source>
        <dbReference type="EMBL" id="KAJ4461130.1"/>
    </source>
</evidence>
<evidence type="ECO:0000313" key="3">
    <source>
        <dbReference type="Proteomes" id="UP001141327"/>
    </source>
</evidence>
<feature type="compositionally biased region" description="Pro residues" evidence="1">
    <location>
        <begin position="126"/>
        <end position="135"/>
    </location>
</feature>
<sequence length="210" mass="23123">MRTMNYRSCVELRGETHFYLPPLRSVSRLIFFAKLPSLFSLCRILQTATRVRILEFFTPYQLVRGTAGIAKLAAQWSHYQTTGLAPPPEAEAITGLLDVEPGHEAPPKVEAAGPELGGLFDEQPAEQPPPAPPEPPKSRARVPLPQFPSVETVLMGDERYTGQTDWYLSMLDLLLPAVRCLRMSPFEGPPAPRPAPSRLAASIILRGVIG</sequence>